<dbReference type="EMBL" id="JAVBID010000007">
    <property type="protein sequence ID" value="MDV2424167.1"/>
    <property type="molecule type" value="Genomic_DNA"/>
</dbReference>
<proteinExistence type="predicted"/>
<organism evidence="1 2">
    <name type="scientific">Corynebacterium curieae</name>
    <dbReference type="NCBI Taxonomy" id="2913500"/>
    <lineage>
        <taxon>Bacteria</taxon>
        <taxon>Bacillati</taxon>
        <taxon>Actinomycetota</taxon>
        <taxon>Actinomycetes</taxon>
        <taxon>Mycobacteriales</taxon>
        <taxon>Corynebacteriaceae</taxon>
        <taxon>Corynebacterium</taxon>
    </lineage>
</organism>
<accession>A0ABU3W8Z6</accession>
<keyword evidence="2" id="KW-1185">Reference proteome</keyword>
<name>A0ABU3W8Z6_9CORY</name>
<sequence length="56" mass="6594">MYVMIPDSGKYWKVGFYRPDNEWVEAPPMEGKYSDDTYEQQQAALHVHWLNGGDNE</sequence>
<dbReference type="RefSeq" id="WP_316987066.1">
    <property type="nucleotide sequence ID" value="NZ_JAVBID010000007.1"/>
</dbReference>
<protein>
    <submittedName>
        <fullName evidence="1">Uncharacterized protein</fullName>
    </submittedName>
</protein>
<evidence type="ECO:0000313" key="2">
    <source>
        <dbReference type="Proteomes" id="UP001185631"/>
    </source>
</evidence>
<evidence type="ECO:0000313" key="1">
    <source>
        <dbReference type="EMBL" id="MDV2424167.1"/>
    </source>
</evidence>
<gene>
    <name evidence="1" type="ORF">RAE13_07065</name>
</gene>
<comment type="caution">
    <text evidence="1">The sequence shown here is derived from an EMBL/GenBank/DDBJ whole genome shotgun (WGS) entry which is preliminary data.</text>
</comment>
<dbReference type="Proteomes" id="UP001185631">
    <property type="component" value="Unassembled WGS sequence"/>
</dbReference>
<reference evidence="1 2" key="1">
    <citation type="submission" date="2023-08" db="EMBL/GenBank/DDBJ databases">
        <title>Genomic characterization of the C. tuberculostearicum species complex, a ubiquitous member of the human skin microbiome.</title>
        <authorList>
            <person name="Ahmed N."/>
            <person name="Deming C."/>
            <person name="Conlan S."/>
            <person name="Segre J."/>
        </authorList>
    </citation>
    <scope>NUCLEOTIDE SEQUENCE [LARGE SCALE GENOMIC DNA]</scope>
    <source>
        <strain evidence="1 2">CTNIH19</strain>
    </source>
</reference>